<organism evidence="4 5">
    <name type="scientific">Candidatus Ventrousia excrementavium</name>
    <dbReference type="NCBI Taxonomy" id="2840961"/>
    <lineage>
        <taxon>Bacteria</taxon>
        <taxon>Bacillati</taxon>
        <taxon>Bacillota</taxon>
        <taxon>Clostridia</taxon>
        <taxon>Eubacteriales</taxon>
        <taxon>Clostridiaceae</taxon>
        <taxon>Clostridiaceae incertae sedis</taxon>
        <taxon>Candidatus Ventrousia</taxon>
    </lineage>
</organism>
<name>A0A9D1IXV0_9CLOT</name>
<dbReference type="AlphaFoldDB" id="A0A9D1IXV0"/>
<dbReference type="PANTHER" id="PTHR16301:SF20">
    <property type="entry name" value="IMPACT FAMILY MEMBER YIGZ"/>
    <property type="match status" value="1"/>
</dbReference>
<dbReference type="NCBIfam" id="TIGR00257">
    <property type="entry name" value="IMPACT_YIGZ"/>
    <property type="match status" value="1"/>
</dbReference>
<gene>
    <name evidence="4" type="ORF">IAB67_07565</name>
</gene>
<dbReference type="GO" id="GO:0006446">
    <property type="term" value="P:regulation of translational initiation"/>
    <property type="evidence" value="ECO:0007669"/>
    <property type="project" value="TreeGrafter"/>
</dbReference>
<evidence type="ECO:0000256" key="1">
    <source>
        <dbReference type="ARBA" id="ARBA00007665"/>
    </source>
</evidence>
<dbReference type="EMBL" id="DVMR01000058">
    <property type="protein sequence ID" value="HIU44134.1"/>
    <property type="molecule type" value="Genomic_DNA"/>
</dbReference>
<dbReference type="SUPFAM" id="SSF54980">
    <property type="entry name" value="EF-G C-terminal domain-like"/>
    <property type="match status" value="1"/>
</dbReference>
<evidence type="ECO:0000259" key="3">
    <source>
        <dbReference type="Pfam" id="PF09186"/>
    </source>
</evidence>
<accession>A0A9D1IXV0</accession>
<feature type="domain" description="Impact N-terminal" evidence="2">
    <location>
        <begin position="18"/>
        <end position="121"/>
    </location>
</feature>
<dbReference type="InterPro" id="IPR036956">
    <property type="entry name" value="Impact_N_sf"/>
</dbReference>
<reference evidence="4" key="1">
    <citation type="submission" date="2020-10" db="EMBL/GenBank/DDBJ databases">
        <authorList>
            <person name="Gilroy R."/>
        </authorList>
    </citation>
    <scope>NUCLEOTIDE SEQUENCE</scope>
    <source>
        <strain evidence="4">CHK191-8634</strain>
    </source>
</reference>
<dbReference type="Proteomes" id="UP000824073">
    <property type="component" value="Unassembled WGS sequence"/>
</dbReference>
<dbReference type="InterPro" id="IPR023582">
    <property type="entry name" value="Impact"/>
</dbReference>
<dbReference type="Gene3D" id="3.30.70.240">
    <property type="match status" value="1"/>
</dbReference>
<comment type="similarity">
    <text evidence="1">Belongs to the IMPACT family.</text>
</comment>
<feature type="domain" description="UPF0029" evidence="3">
    <location>
        <begin position="137"/>
        <end position="191"/>
    </location>
</feature>
<dbReference type="InterPro" id="IPR001498">
    <property type="entry name" value="Impact_N"/>
</dbReference>
<evidence type="ECO:0000259" key="2">
    <source>
        <dbReference type="Pfam" id="PF01205"/>
    </source>
</evidence>
<comment type="caution">
    <text evidence="4">The sequence shown here is derived from an EMBL/GenBank/DDBJ whole genome shotgun (WGS) entry which is preliminary data.</text>
</comment>
<evidence type="ECO:0000313" key="5">
    <source>
        <dbReference type="Proteomes" id="UP000824073"/>
    </source>
</evidence>
<dbReference type="InterPro" id="IPR015269">
    <property type="entry name" value="UPF0029_Impact_C"/>
</dbReference>
<proteinExistence type="inferred from homology"/>
<dbReference type="PANTHER" id="PTHR16301">
    <property type="entry name" value="IMPACT-RELATED"/>
    <property type="match status" value="1"/>
</dbReference>
<protein>
    <submittedName>
        <fullName evidence="4">YigZ family protein</fullName>
    </submittedName>
</protein>
<reference evidence="4" key="2">
    <citation type="journal article" date="2021" name="PeerJ">
        <title>Extensive microbial diversity within the chicken gut microbiome revealed by metagenomics and culture.</title>
        <authorList>
            <person name="Gilroy R."/>
            <person name="Ravi A."/>
            <person name="Getino M."/>
            <person name="Pursley I."/>
            <person name="Horton D.L."/>
            <person name="Alikhan N.F."/>
            <person name="Baker D."/>
            <person name="Gharbi K."/>
            <person name="Hall N."/>
            <person name="Watson M."/>
            <person name="Adriaenssens E.M."/>
            <person name="Foster-Nyarko E."/>
            <person name="Jarju S."/>
            <person name="Secka A."/>
            <person name="Antonio M."/>
            <person name="Oren A."/>
            <person name="Chaudhuri R.R."/>
            <person name="La Ragione R."/>
            <person name="Hildebrand F."/>
            <person name="Pallen M.J."/>
        </authorList>
    </citation>
    <scope>NUCLEOTIDE SEQUENCE</scope>
    <source>
        <strain evidence="4">CHK191-8634</strain>
    </source>
</reference>
<dbReference type="Pfam" id="PF09186">
    <property type="entry name" value="DUF1949"/>
    <property type="match status" value="1"/>
</dbReference>
<dbReference type="InterPro" id="IPR035647">
    <property type="entry name" value="EFG_III/V"/>
</dbReference>
<dbReference type="InterPro" id="IPR020568">
    <property type="entry name" value="Ribosomal_Su5_D2-typ_SF"/>
</dbReference>
<dbReference type="GO" id="GO:0005737">
    <property type="term" value="C:cytoplasm"/>
    <property type="evidence" value="ECO:0007669"/>
    <property type="project" value="TreeGrafter"/>
</dbReference>
<dbReference type="Gene3D" id="3.30.230.30">
    <property type="entry name" value="Impact, N-terminal domain"/>
    <property type="match status" value="1"/>
</dbReference>
<sequence length="208" mass="23118">MTPYRVPAGESEIELIEKKSRFISRIFKIESAEQAQEILQKIRKQHWDASHNVHAYILENGVMRMSDDGEPQGTAGMPTLEVLRKEEIKNVLCITTRYFGGTLLGAGGLTRTYGKACKQALDAAGIAVMQPFDFYRLDCPYGLLETVRRQLGGFDAAEESADYGASVVLTVCLPAERGEDFCAHMVDKTNGAVRPERQGQKLFAKKLD</sequence>
<evidence type="ECO:0000313" key="4">
    <source>
        <dbReference type="EMBL" id="HIU44134.1"/>
    </source>
</evidence>
<dbReference type="SUPFAM" id="SSF54211">
    <property type="entry name" value="Ribosomal protein S5 domain 2-like"/>
    <property type="match status" value="1"/>
</dbReference>
<dbReference type="Pfam" id="PF01205">
    <property type="entry name" value="Impact_N"/>
    <property type="match status" value="1"/>
</dbReference>
<dbReference type="InterPro" id="IPR015796">
    <property type="entry name" value="Impact_YigZ-like"/>
</dbReference>